<dbReference type="Pfam" id="PF00010">
    <property type="entry name" value="HLH"/>
    <property type="match status" value="1"/>
</dbReference>
<keyword evidence="7" id="KW-1185">Reference proteome</keyword>
<dbReference type="InterPro" id="IPR036638">
    <property type="entry name" value="HLH_DNA-bd_sf"/>
</dbReference>
<dbReference type="InterPro" id="IPR011598">
    <property type="entry name" value="bHLH_dom"/>
</dbReference>
<comment type="caution">
    <text evidence="6">The sequence shown here is derived from an EMBL/GenBank/DDBJ whole genome shotgun (WGS) entry which is preliminary data.</text>
</comment>
<feature type="coiled-coil region" evidence="3">
    <location>
        <begin position="235"/>
        <end position="262"/>
    </location>
</feature>
<feature type="compositionally biased region" description="Basic and acidic residues" evidence="4">
    <location>
        <begin position="158"/>
        <end position="194"/>
    </location>
</feature>
<evidence type="ECO:0000256" key="4">
    <source>
        <dbReference type="SAM" id="MobiDB-lite"/>
    </source>
</evidence>
<feature type="region of interest" description="Disordered" evidence="4">
    <location>
        <begin position="263"/>
        <end position="318"/>
    </location>
</feature>
<feature type="compositionally biased region" description="Low complexity" evidence="4">
    <location>
        <begin position="284"/>
        <end position="305"/>
    </location>
</feature>
<evidence type="ECO:0000256" key="3">
    <source>
        <dbReference type="SAM" id="Coils"/>
    </source>
</evidence>
<dbReference type="SUPFAM" id="SSF47459">
    <property type="entry name" value="HLH, helix-loop-helix DNA-binding domain"/>
    <property type="match status" value="1"/>
</dbReference>
<dbReference type="PROSITE" id="PS50888">
    <property type="entry name" value="BHLH"/>
    <property type="match status" value="1"/>
</dbReference>
<dbReference type="PANTHER" id="PTHR10328:SF15">
    <property type="entry name" value="BHLH TRANSCRIPTION FACTOR"/>
    <property type="match status" value="1"/>
</dbReference>
<gene>
    <name evidence="6" type="ORF">BCR39DRAFT_562438</name>
</gene>
<sequence length="318" mass="34708">MAEDKSHTETSLSQTLAPDTSNLNNRKRTRGGNSPVTAQSATSSHVVTTSQVSEPPNKRPAPDIGKESDNDAIYEALGALRYPDREAMAAPPQSPTHAFAAQFDWQSMNTQPTGDRSSTDRVPLDPTLSSMRSGQDIPEIHFSDETLNSAAVSPGLGHNDDGGEGGDHLDVPEDGDKKEQPFSRSPELRVSHKLAERKRRKEMKELFDELRELLPAERGTKSSKWEILSKAIDHINSMKQSALALTRDVDRLTRELEMVRGQAYGSQPFHPYPVQGSYPPQGPWPQAGAAQPTATQSATQAVPPTTESPTNTQAKQPQ</sequence>
<evidence type="ECO:0000313" key="7">
    <source>
        <dbReference type="Proteomes" id="UP000193986"/>
    </source>
</evidence>
<keyword evidence="2" id="KW-0539">Nucleus</keyword>
<feature type="compositionally biased region" description="Low complexity" evidence="4">
    <location>
        <begin position="36"/>
        <end position="53"/>
    </location>
</feature>
<keyword evidence="1" id="KW-0238">DNA-binding</keyword>
<dbReference type="AlphaFoldDB" id="A0A1Y2AIX0"/>
<dbReference type="Gene3D" id="4.10.280.10">
    <property type="entry name" value="Helix-loop-helix DNA-binding domain"/>
    <property type="match status" value="1"/>
</dbReference>
<dbReference type="GO" id="GO:0003677">
    <property type="term" value="F:DNA binding"/>
    <property type="evidence" value="ECO:0007669"/>
    <property type="project" value="UniProtKB-KW"/>
</dbReference>
<dbReference type="SMART" id="SM00353">
    <property type="entry name" value="HLH"/>
    <property type="match status" value="1"/>
</dbReference>
<feature type="region of interest" description="Disordered" evidence="4">
    <location>
        <begin position="1"/>
        <end position="71"/>
    </location>
</feature>
<dbReference type="GO" id="GO:0045944">
    <property type="term" value="P:positive regulation of transcription by RNA polymerase II"/>
    <property type="evidence" value="ECO:0007669"/>
    <property type="project" value="TreeGrafter"/>
</dbReference>
<evidence type="ECO:0000256" key="1">
    <source>
        <dbReference type="ARBA" id="ARBA00023125"/>
    </source>
</evidence>
<feature type="compositionally biased region" description="Basic and acidic residues" evidence="4">
    <location>
        <begin position="56"/>
        <end position="69"/>
    </location>
</feature>
<accession>A0A1Y2AIX0</accession>
<dbReference type="OrthoDB" id="8964853at2759"/>
<reference evidence="6 7" key="1">
    <citation type="submission" date="2016-07" db="EMBL/GenBank/DDBJ databases">
        <title>Pervasive Adenine N6-methylation of Active Genes in Fungi.</title>
        <authorList>
            <consortium name="DOE Joint Genome Institute"/>
            <person name="Mondo S.J."/>
            <person name="Dannebaum R.O."/>
            <person name="Kuo R.C."/>
            <person name="Labutti K."/>
            <person name="Haridas S."/>
            <person name="Kuo A."/>
            <person name="Salamov A."/>
            <person name="Ahrendt S.R."/>
            <person name="Lipzen A."/>
            <person name="Sullivan W."/>
            <person name="Andreopoulos W.B."/>
            <person name="Clum A."/>
            <person name="Lindquist E."/>
            <person name="Daum C."/>
            <person name="Ramamoorthy G.K."/>
            <person name="Gryganskyi A."/>
            <person name="Culley D."/>
            <person name="Magnuson J.K."/>
            <person name="James T.Y."/>
            <person name="O'Malley M.A."/>
            <person name="Stajich J.E."/>
            <person name="Spatafora J.W."/>
            <person name="Visel A."/>
            <person name="Grigoriev I.V."/>
        </authorList>
    </citation>
    <scope>NUCLEOTIDE SEQUENCE [LARGE SCALE GENOMIC DNA]</scope>
    <source>
        <strain evidence="6 7">68-887.2</strain>
    </source>
</reference>
<feature type="compositionally biased region" description="Polar residues" evidence="4">
    <location>
        <begin position="104"/>
        <end position="116"/>
    </location>
</feature>
<dbReference type="EMBL" id="MCFC01000098">
    <property type="protein sequence ID" value="ORY22137.1"/>
    <property type="molecule type" value="Genomic_DNA"/>
</dbReference>
<organism evidence="6 7">
    <name type="scientific">Naematelia encephala</name>
    <dbReference type="NCBI Taxonomy" id="71784"/>
    <lineage>
        <taxon>Eukaryota</taxon>
        <taxon>Fungi</taxon>
        <taxon>Dikarya</taxon>
        <taxon>Basidiomycota</taxon>
        <taxon>Agaricomycotina</taxon>
        <taxon>Tremellomycetes</taxon>
        <taxon>Tremellales</taxon>
        <taxon>Naemateliaceae</taxon>
        <taxon>Naematelia</taxon>
    </lineage>
</organism>
<protein>
    <recommendedName>
        <fullName evidence="5">BHLH domain-containing protein</fullName>
    </recommendedName>
</protein>
<evidence type="ECO:0000259" key="5">
    <source>
        <dbReference type="PROSITE" id="PS50888"/>
    </source>
</evidence>
<dbReference type="Proteomes" id="UP000193986">
    <property type="component" value="Unassembled WGS sequence"/>
</dbReference>
<feature type="domain" description="BHLH" evidence="5">
    <location>
        <begin position="187"/>
        <end position="238"/>
    </location>
</feature>
<dbReference type="GO" id="GO:0046983">
    <property type="term" value="F:protein dimerization activity"/>
    <property type="evidence" value="ECO:0007669"/>
    <property type="project" value="InterPro"/>
</dbReference>
<dbReference type="PANTHER" id="PTHR10328">
    <property type="entry name" value="PROTEIN MAX MYC-ASSOCIATED FACTOR X"/>
    <property type="match status" value="1"/>
</dbReference>
<dbReference type="GO" id="GO:0090575">
    <property type="term" value="C:RNA polymerase II transcription regulator complex"/>
    <property type="evidence" value="ECO:0007669"/>
    <property type="project" value="TreeGrafter"/>
</dbReference>
<feature type="compositionally biased region" description="Polar residues" evidence="4">
    <location>
        <begin position="9"/>
        <end position="24"/>
    </location>
</feature>
<name>A0A1Y2AIX0_9TREE</name>
<feature type="region of interest" description="Disordered" evidence="4">
    <location>
        <begin position="84"/>
        <end position="196"/>
    </location>
</feature>
<keyword evidence="3" id="KW-0175">Coiled coil</keyword>
<dbReference type="GO" id="GO:0003700">
    <property type="term" value="F:DNA-binding transcription factor activity"/>
    <property type="evidence" value="ECO:0007669"/>
    <property type="project" value="TreeGrafter"/>
</dbReference>
<dbReference type="InParanoid" id="A0A1Y2AIX0"/>
<evidence type="ECO:0000313" key="6">
    <source>
        <dbReference type="EMBL" id="ORY22137.1"/>
    </source>
</evidence>
<proteinExistence type="predicted"/>
<dbReference type="STRING" id="71784.A0A1Y2AIX0"/>
<feature type="compositionally biased region" description="Polar residues" evidence="4">
    <location>
        <begin position="307"/>
        <end position="318"/>
    </location>
</feature>
<evidence type="ECO:0000256" key="2">
    <source>
        <dbReference type="ARBA" id="ARBA00023242"/>
    </source>
</evidence>